<dbReference type="Proteomes" id="UP000190367">
    <property type="component" value="Unassembled WGS sequence"/>
</dbReference>
<dbReference type="AlphaFoldDB" id="A0A1T4TZA3"/>
<organism evidence="1 2">
    <name type="scientific">Chitinophaga eiseniae</name>
    <dbReference type="NCBI Taxonomy" id="634771"/>
    <lineage>
        <taxon>Bacteria</taxon>
        <taxon>Pseudomonadati</taxon>
        <taxon>Bacteroidota</taxon>
        <taxon>Chitinophagia</taxon>
        <taxon>Chitinophagales</taxon>
        <taxon>Chitinophagaceae</taxon>
        <taxon>Chitinophaga</taxon>
    </lineage>
</organism>
<accession>A0A1T4TZA3</accession>
<keyword evidence="2" id="KW-1185">Reference proteome</keyword>
<evidence type="ECO:0000313" key="1">
    <source>
        <dbReference type="EMBL" id="SKA45786.1"/>
    </source>
</evidence>
<reference evidence="2" key="1">
    <citation type="submission" date="2017-02" db="EMBL/GenBank/DDBJ databases">
        <authorList>
            <person name="Varghese N."/>
            <person name="Submissions S."/>
        </authorList>
    </citation>
    <scope>NUCLEOTIDE SEQUENCE [LARGE SCALE GENOMIC DNA]</scope>
    <source>
        <strain evidence="2">DSM 22224</strain>
    </source>
</reference>
<dbReference type="RefSeq" id="WP_078672932.1">
    <property type="nucleotide sequence ID" value="NZ_FUWZ01000007.1"/>
</dbReference>
<name>A0A1T4TZA3_9BACT</name>
<gene>
    <name evidence="1" type="ORF">SAMN04488128_107100</name>
</gene>
<protein>
    <submittedName>
        <fullName evidence="1">Uncharacterized protein</fullName>
    </submittedName>
</protein>
<dbReference type="EMBL" id="FUWZ01000007">
    <property type="protein sequence ID" value="SKA45786.1"/>
    <property type="molecule type" value="Genomic_DNA"/>
</dbReference>
<dbReference type="STRING" id="634771.SAMN04488128_107100"/>
<sequence length="297" mass="35157">MTREELVNLERLMNYISWHFLRKKEWKDVSKTEWTHVAGEFNALLDKQRKKKRTAAAPLAFGDNYFYEHLVIKKLKPWKNRTAAAAISSPNFSRLNTIANALGYTNYIDFINTATEGFPFHELKINIPLAPVNHKLLEHLVGYWYCYNRNLPMREQEEGDRIWRSSLEIYRSGDEYLVERTGRDNHMYYGKITSFANYLFIIMNSTTFIRQRHFVGRLKDVEDKMKRPGFQVNELSFISTCVSFTEEPIALYEIFDRVPHARNFEKASIDLPFDSPLLPPHIMTHLKDVRENRIMEH</sequence>
<dbReference type="OrthoDB" id="634020at2"/>
<evidence type="ECO:0000313" key="2">
    <source>
        <dbReference type="Proteomes" id="UP000190367"/>
    </source>
</evidence>
<proteinExistence type="predicted"/>